<organism evidence="9">
    <name type="scientific">hydrothermal vent metagenome</name>
    <dbReference type="NCBI Taxonomy" id="652676"/>
    <lineage>
        <taxon>unclassified sequences</taxon>
        <taxon>metagenomes</taxon>
        <taxon>ecological metagenomes</taxon>
    </lineage>
</organism>
<proteinExistence type="predicted"/>
<gene>
    <name evidence="9" type="ORF">MNBD_CHLOROFLEXI01-4482</name>
</gene>
<keyword evidence="4 7" id="KW-0812">Transmembrane</keyword>
<dbReference type="CDD" id="cd06261">
    <property type="entry name" value="TM_PBP2"/>
    <property type="match status" value="1"/>
</dbReference>
<feature type="transmembrane region" description="Helical" evidence="7">
    <location>
        <begin position="184"/>
        <end position="205"/>
    </location>
</feature>
<evidence type="ECO:0000256" key="4">
    <source>
        <dbReference type="ARBA" id="ARBA00022692"/>
    </source>
</evidence>
<feature type="transmembrane region" description="Helical" evidence="7">
    <location>
        <begin position="289"/>
        <end position="310"/>
    </location>
</feature>
<feature type="transmembrane region" description="Helical" evidence="7">
    <location>
        <begin position="225"/>
        <end position="246"/>
    </location>
</feature>
<keyword evidence="2" id="KW-0813">Transport</keyword>
<dbReference type="Gene3D" id="1.10.3720.10">
    <property type="entry name" value="MetI-like"/>
    <property type="match status" value="1"/>
</dbReference>
<dbReference type="GO" id="GO:0005886">
    <property type="term" value="C:plasma membrane"/>
    <property type="evidence" value="ECO:0007669"/>
    <property type="project" value="UniProtKB-SubCell"/>
</dbReference>
<keyword evidence="6 7" id="KW-0472">Membrane</keyword>
<evidence type="ECO:0000259" key="8">
    <source>
        <dbReference type="PROSITE" id="PS50928"/>
    </source>
</evidence>
<evidence type="ECO:0000256" key="2">
    <source>
        <dbReference type="ARBA" id="ARBA00022448"/>
    </source>
</evidence>
<feature type="transmembrane region" description="Helical" evidence="7">
    <location>
        <begin position="128"/>
        <end position="150"/>
    </location>
</feature>
<dbReference type="InterPro" id="IPR035906">
    <property type="entry name" value="MetI-like_sf"/>
</dbReference>
<dbReference type="PANTHER" id="PTHR43744">
    <property type="entry name" value="ABC TRANSPORTER PERMEASE PROTEIN MG189-RELATED-RELATED"/>
    <property type="match status" value="1"/>
</dbReference>
<dbReference type="PANTHER" id="PTHR43744:SF12">
    <property type="entry name" value="ABC TRANSPORTER PERMEASE PROTEIN MG189-RELATED"/>
    <property type="match status" value="1"/>
</dbReference>
<feature type="transmembrane region" description="Helical" evidence="7">
    <location>
        <begin position="32"/>
        <end position="54"/>
    </location>
</feature>
<keyword evidence="3" id="KW-1003">Cell membrane</keyword>
<feature type="domain" description="ABC transmembrane type-1" evidence="8">
    <location>
        <begin position="221"/>
        <end position="410"/>
    </location>
</feature>
<dbReference type="InterPro" id="IPR000515">
    <property type="entry name" value="MetI-like"/>
</dbReference>
<evidence type="ECO:0000256" key="6">
    <source>
        <dbReference type="ARBA" id="ARBA00023136"/>
    </source>
</evidence>
<evidence type="ECO:0000256" key="3">
    <source>
        <dbReference type="ARBA" id="ARBA00022475"/>
    </source>
</evidence>
<sequence>MSTISTDPQTLQRASRVKQQDIMKGVGVVVRYLLLSLLGLAVFTPFILAFLGSFKTGAEIIAFPPTFFPEKWMVGNWPDLFNTDLGGRPRLEGSTSVGVIVGLFAFYATFFLTAMSNQQEGKGLPRKIGLPISLLLVGAAGYAVSVYLGSSFDASLVLRVSTAVAIMSLMLIALGVIGMSEPEWGRVVLSLIGSILVAGVVTWLFAEMAFRIGGGTFARWLFNTALLSVVRAFLQLIFCSMAAYAFARLKFPGKGLIFGFMLASMMLPGAVTLIPSFILIAKLGWINKFYSLVFPGIVTAFGIFLLTQFLKAVPKDLEEAATMDGASYFQIYKDVILPLARPALLTLFILQFQAMWNDYLAPLLYMQTPDMWVLNVALEVFKQQYASQMNLVLVGAIVNAVPVLVLFFFFSRYFIEGVSYAGVKG</sequence>
<accession>A0A3B0VQD6</accession>
<reference evidence="9" key="1">
    <citation type="submission" date="2018-06" db="EMBL/GenBank/DDBJ databases">
        <authorList>
            <person name="Zhirakovskaya E."/>
        </authorList>
    </citation>
    <scope>NUCLEOTIDE SEQUENCE</scope>
</reference>
<evidence type="ECO:0000256" key="5">
    <source>
        <dbReference type="ARBA" id="ARBA00022989"/>
    </source>
</evidence>
<dbReference type="SUPFAM" id="SSF161098">
    <property type="entry name" value="MetI-like"/>
    <property type="match status" value="1"/>
</dbReference>
<evidence type="ECO:0000313" key="9">
    <source>
        <dbReference type="EMBL" id="VAW40607.1"/>
    </source>
</evidence>
<comment type="subcellular location">
    <subcellularLocation>
        <location evidence="1">Cell membrane</location>
        <topology evidence="1">Multi-pass membrane protein</topology>
    </subcellularLocation>
</comment>
<feature type="transmembrane region" description="Helical" evidence="7">
    <location>
        <begin position="156"/>
        <end position="177"/>
    </location>
</feature>
<feature type="transmembrane region" description="Helical" evidence="7">
    <location>
        <begin position="97"/>
        <end position="116"/>
    </location>
</feature>
<feature type="transmembrane region" description="Helical" evidence="7">
    <location>
        <begin position="390"/>
        <end position="415"/>
    </location>
</feature>
<evidence type="ECO:0000256" key="7">
    <source>
        <dbReference type="SAM" id="Phobius"/>
    </source>
</evidence>
<dbReference type="AlphaFoldDB" id="A0A3B0VQD6"/>
<feature type="transmembrane region" description="Helical" evidence="7">
    <location>
        <begin position="258"/>
        <end position="283"/>
    </location>
</feature>
<evidence type="ECO:0000256" key="1">
    <source>
        <dbReference type="ARBA" id="ARBA00004651"/>
    </source>
</evidence>
<dbReference type="PROSITE" id="PS50928">
    <property type="entry name" value="ABC_TM1"/>
    <property type="match status" value="1"/>
</dbReference>
<protein>
    <submittedName>
        <fullName evidence="9">N-acetyl-D-glucosamine ABC transporter, permease protein 2</fullName>
    </submittedName>
</protein>
<dbReference type="Pfam" id="PF00528">
    <property type="entry name" value="BPD_transp_1"/>
    <property type="match status" value="1"/>
</dbReference>
<dbReference type="GO" id="GO:0055085">
    <property type="term" value="P:transmembrane transport"/>
    <property type="evidence" value="ECO:0007669"/>
    <property type="project" value="InterPro"/>
</dbReference>
<name>A0A3B0VQD6_9ZZZZ</name>
<keyword evidence="5 7" id="KW-1133">Transmembrane helix</keyword>
<dbReference type="EMBL" id="UOEU01000804">
    <property type="protein sequence ID" value="VAW40607.1"/>
    <property type="molecule type" value="Genomic_DNA"/>
</dbReference>